<name>X7EDZ7_9RHOB</name>
<feature type="transmembrane region" description="Helical" evidence="5">
    <location>
        <begin position="132"/>
        <end position="153"/>
    </location>
</feature>
<feature type="transmembrane region" description="Helical" evidence="5">
    <location>
        <begin position="159"/>
        <end position="181"/>
    </location>
</feature>
<dbReference type="InterPro" id="IPR011701">
    <property type="entry name" value="MFS"/>
</dbReference>
<evidence type="ECO:0000256" key="4">
    <source>
        <dbReference type="SAM" id="MobiDB-lite"/>
    </source>
</evidence>
<comment type="caution">
    <text evidence="7">The sequence shown here is derived from an EMBL/GenBank/DDBJ whole genome shotgun (WGS) entry which is preliminary data.</text>
</comment>
<accession>X7EDZ7</accession>
<dbReference type="GO" id="GO:0005886">
    <property type="term" value="C:plasma membrane"/>
    <property type="evidence" value="ECO:0007669"/>
    <property type="project" value="TreeGrafter"/>
</dbReference>
<gene>
    <name evidence="7" type="ORF">OCH239_04775</name>
</gene>
<dbReference type="EMBL" id="JALZ01000013">
    <property type="protein sequence ID" value="ETX14167.1"/>
    <property type="molecule type" value="Genomic_DNA"/>
</dbReference>
<feature type="transmembrane region" description="Helical" evidence="5">
    <location>
        <begin position="292"/>
        <end position="314"/>
    </location>
</feature>
<dbReference type="CDD" id="cd17477">
    <property type="entry name" value="MFS_YcaD_like"/>
    <property type="match status" value="1"/>
</dbReference>
<dbReference type="PANTHER" id="PTHR23521">
    <property type="entry name" value="TRANSPORTER MFS SUPERFAMILY"/>
    <property type="match status" value="1"/>
</dbReference>
<evidence type="ECO:0000256" key="3">
    <source>
        <dbReference type="ARBA" id="ARBA00023136"/>
    </source>
</evidence>
<feature type="transmembrane region" description="Helical" evidence="5">
    <location>
        <begin position="356"/>
        <end position="374"/>
    </location>
</feature>
<keyword evidence="1 5" id="KW-0812">Transmembrane</keyword>
<evidence type="ECO:0000259" key="6">
    <source>
        <dbReference type="PROSITE" id="PS50850"/>
    </source>
</evidence>
<dbReference type="PATRIC" id="fig|1449350.3.peg.2652"/>
<proteinExistence type="predicted"/>
<feature type="transmembrane region" description="Helical" evidence="5">
    <location>
        <begin position="104"/>
        <end position="120"/>
    </location>
</feature>
<dbReference type="Proteomes" id="UP000022447">
    <property type="component" value="Unassembled WGS sequence"/>
</dbReference>
<dbReference type="InterPro" id="IPR036259">
    <property type="entry name" value="MFS_trans_sf"/>
</dbReference>
<feature type="domain" description="Major facilitator superfamily (MFS) profile" evidence="6">
    <location>
        <begin position="200"/>
        <end position="431"/>
    </location>
</feature>
<keyword evidence="2 5" id="KW-1133">Transmembrane helix</keyword>
<dbReference type="Gene3D" id="1.20.1250.20">
    <property type="entry name" value="MFS general substrate transporter like domains"/>
    <property type="match status" value="2"/>
</dbReference>
<evidence type="ECO:0000256" key="5">
    <source>
        <dbReference type="SAM" id="Phobius"/>
    </source>
</evidence>
<keyword evidence="3 5" id="KW-0472">Membrane</keyword>
<feature type="transmembrane region" description="Helical" evidence="5">
    <location>
        <begin position="202"/>
        <end position="225"/>
    </location>
</feature>
<evidence type="ECO:0000313" key="8">
    <source>
        <dbReference type="Proteomes" id="UP000022447"/>
    </source>
</evidence>
<dbReference type="AlphaFoldDB" id="X7EDZ7"/>
<dbReference type="InterPro" id="IPR047200">
    <property type="entry name" value="MFS_YcaD-like"/>
</dbReference>
<dbReference type="STRING" id="1449350.OCH239_04775"/>
<evidence type="ECO:0000313" key="7">
    <source>
        <dbReference type="EMBL" id="ETX14167.1"/>
    </source>
</evidence>
<sequence>MILRSLASVAALLLGSAFLLFAGGMNGLLLPIRGEIEGFTAFSLGLLGTGWAIGYVAGCVATPWLVRRVGHVRAFGAMCALAAITVLASLLFLTPWVWIPTRGISGFCFAGAAMIVESWLSERADKNARGRIFGVYTMVNLAATTLGQLALTLGDPSGFVFFVVAAMVYCLALLPTAVSASQTPAPLTSVSLDLPALWRNSPIAVFSVFMVGTSNGAFGALAAVYASRLGLTLDEVAIFASVPLVAGALAQVPVGALSDRFDRRIVLIVVALLGLVADASFIAGIFTATQTILIASAVFGAAVFSMYPVIVAHANDHAAEGTGLQVSGGLLFVFGLGSIVGPSAAGLAMTSLGSSSLFWITGGAHGLLVLFALIRLRARAAVPQDEKIAFKASPLTRSTTPQTAALARKSRGGPRLKGSARGWGTLRTDQS</sequence>
<feature type="region of interest" description="Disordered" evidence="4">
    <location>
        <begin position="396"/>
        <end position="431"/>
    </location>
</feature>
<keyword evidence="8" id="KW-1185">Reference proteome</keyword>
<evidence type="ECO:0000256" key="1">
    <source>
        <dbReference type="ARBA" id="ARBA00022692"/>
    </source>
</evidence>
<dbReference type="RefSeq" id="WP_244430355.1">
    <property type="nucleotide sequence ID" value="NZ_JALZ01000013.1"/>
</dbReference>
<dbReference type="PROSITE" id="PS50850">
    <property type="entry name" value="MFS"/>
    <property type="match status" value="1"/>
</dbReference>
<dbReference type="InterPro" id="IPR020846">
    <property type="entry name" value="MFS_dom"/>
</dbReference>
<feature type="transmembrane region" description="Helical" evidence="5">
    <location>
        <begin position="41"/>
        <end position="66"/>
    </location>
</feature>
<organism evidence="7 8">
    <name type="scientific">Roseivivax halodurans JCM 10272</name>
    <dbReference type="NCBI Taxonomy" id="1449350"/>
    <lineage>
        <taxon>Bacteria</taxon>
        <taxon>Pseudomonadati</taxon>
        <taxon>Pseudomonadota</taxon>
        <taxon>Alphaproteobacteria</taxon>
        <taxon>Rhodobacterales</taxon>
        <taxon>Roseobacteraceae</taxon>
        <taxon>Roseivivax</taxon>
    </lineage>
</organism>
<feature type="transmembrane region" description="Helical" evidence="5">
    <location>
        <begin position="237"/>
        <end position="258"/>
    </location>
</feature>
<protein>
    <submittedName>
        <fullName evidence="7">MFS transporter</fullName>
    </submittedName>
</protein>
<evidence type="ECO:0000256" key="2">
    <source>
        <dbReference type="ARBA" id="ARBA00022989"/>
    </source>
</evidence>
<dbReference type="Pfam" id="PF07690">
    <property type="entry name" value="MFS_1"/>
    <property type="match status" value="2"/>
</dbReference>
<feature type="transmembrane region" description="Helical" evidence="5">
    <location>
        <begin position="265"/>
        <end position="286"/>
    </location>
</feature>
<dbReference type="GO" id="GO:0022857">
    <property type="term" value="F:transmembrane transporter activity"/>
    <property type="evidence" value="ECO:0007669"/>
    <property type="project" value="InterPro"/>
</dbReference>
<dbReference type="PANTHER" id="PTHR23521:SF3">
    <property type="entry name" value="MFS TRANSPORTER"/>
    <property type="match status" value="1"/>
</dbReference>
<feature type="transmembrane region" description="Helical" evidence="5">
    <location>
        <begin position="78"/>
        <end position="98"/>
    </location>
</feature>
<dbReference type="eggNOG" id="COG2814">
    <property type="taxonomic scope" value="Bacteria"/>
</dbReference>
<reference evidence="7 8" key="1">
    <citation type="submission" date="2014-01" db="EMBL/GenBank/DDBJ databases">
        <title>Roseivivax halodurans JCM 10272 Genome Sequencing.</title>
        <authorList>
            <person name="Lai Q."/>
            <person name="Li G."/>
            <person name="Shao Z."/>
        </authorList>
    </citation>
    <scope>NUCLEOTIDE SEQUENCE [LARGE SCALE GENOMIC DNA]</scope>
    <source>
        <strain evidence="7 8">JCM 10272</strain>
    </source>
</reference>
<dbReference type="SUPFAM" id="SSF103473">
    <property type="entry name" value="MFS general substrate transporter"/>
    <property type="match status" value="1"/>
</dbReference>
<feature type="transmembrane region" description="Helical" evidence="5">
    <location>
        <begin position="326"/>
        <end position="350"/>
    </location>
</feature>